<evidence type="ECO:0000259" key="1">
    <source>
        <dbReference type="Pfam" id="PF04536"/>
    </source>
</evidence>
<dbReference type="Gene3D" id="3.10.310.50">
    <property type="match status" value="1"/>
</dbReference>
<evidence type="ECO:0000313" key="2">
    <source>
        <dbReference type="EMBL" id="AFN73926.1"/>
    </source>
</evidence>
<feature type="domain" description="TPM" evidence="1">
    <location>
        <begin position="9"/>
        <end position="128"/>
    </location>
</feature>
<dbReference type="PANTHER" id="PTHR30373:SF8">
    <property type="entry name" value="BLL7265 PROTEIN"/>
    <property type="match status" value="1"/>
</dbReference>
<dbReference type="OrthoDB" id="9786161at2"/>
<gene>
    <name evidence="2" type="ordered locus">MROS_0683</name>
</gene>
<name>I7A1Z2_MELRP</name>
<organism evidence="2 3">
    <name type="scientific">Melioribacter roseus (strain DSM 23840 / JCM 17771 / VKM B-2668 / P3M-2)</name>
    <dbReference type="NCBI Taxonomy" id="1191523"/>
    <lineage>
        <taxon>Bacteria</taxon>
        <taxon>Pseudomonadati</taxon>
        <taxon>Ignavibacteriota</taxon>
        <taxon>Ignavibacteria</taxon>
        <taxon>Ignavibacteriales</taxon>
        <taxon>Melioribacteraceae</taxon>
        <taxon>Melioribacter</taxon>
    </lineage>
</organism>
<dbReference type="RefSeq" id="WP_014855363.1">
    <property type="nucleotide sequence ID" value="NC_018178.1"/>
</dbReference>
<proteinExistence type="predicted"/>
<dbReference type="EMBL" id="CP003557">
    <property type="protein sequence ID" value="AFN73926.1"/>
    <property type="molecule type" value="Genomic_DNA"/>
</dbReference>
<dbReference type="Pfam" id="PF04536">
    <property type="entry name" value="TPM_phosphatase"/>
    <property type="match status" value="1"/>
</dbReference>
<dbReference type="eggNOG" id="COG3762">
    <property type="taxonomic scope" value="Bacteria"/>
</dbReference>
<dbReference type="Proteomes" id="UP000009011">
    <property type="component" value="Chromosome"/>
</dbReference>
<dbReference type="PANTHER" id="PTHR30373">
    <property type="entry name" value="UPF0603 PROTEIN YGCG"/>
    <property type="match status" value="1"/>
</dbReference>
<dbReference type="KEGG" id="mro:MROS_0683"/>
<protein>
    <recommendedName>
        <fullName evidence="1">TPM domain-containing protein</fullName>
    </recommendedName>
</protein>
<evidence type="ECO:0000313" key="3">
    <source>
        <dbReference type="Proteomes" id="UP000009011"/>
    </source>
</evidence>
<sequence>MKRKLIYHYFTDDDFLRFSRAIEEAEKSTSGEIRLAIKGELQFFDSLKDIRQLAEDEFKRLNMQNTRDRTGILIYLLLPRRMFYIFADEGINSKVSQSTWDEIRDKMQSEFMNGKYSDGILKGIELVGKTLSENFPIKADDTNELSNKIIT</sequence>
<keyword evidence="3" id="KW-1185">Reference proteome</keyword>
<dbReference type="STRING" id="1191523.MROS_0683"/>
<accession>I7A1Z2</accession>
<reference evidence="2 3" key="1">
    <citation type="journal article" date="2013" name="PLoS ONE">
        <title>Genomic analysis of Melioribacter roseus, facultatively anaerobic organotrophic bacterium representing a novel deep lineage within Bacteriodetes/Chlorobi group.</title>
        <authorList>
            <person name="Kadnikov V.V."/>
            <person name="Mardanov A.V."/>
            <person name="Podosokorskaya O.A."/>
            <person name="Gavrilov S.N."/>
            <person name="Kublanov I.V."/>
            <person name="Beletsky A.V."/>
            <person name="Bonch-Osmolovskaya E.A."/>
            <person name="Ravin N.V."/>
        </authorList>
    </citation>
    <scope>NUCLEOTIDE SEQUENCE [LARGE SCALE GENOMIC DNA]</scope>
    <source>
        <strain evidence="3">JCM 17771 / P3M-2</strain>
    </source>
</reference>
<dbReference type="InterPro" id="IPR007621">
    <property type="entry name" value="TPM_dom"/>
</dbReference>
<dbReference type="HOGENOM" id="CLU_086382_1_1_10"/>
<dbReference type="AlphaFoldDB" id="I7A1Z2"/>